<dbReference type="Pfam" id="PF06429">
    <property type="entry name" value="Flg_bbr_C"/>
    <property type="match status" value="1"/>
</dbReference>
<gene>
    <name evidence="4" type="primary">flgC_2</name>
    <name evidence="4" type="ORF">GCM10023116_41900</name>
</gene>
<evidence type="ECO:0000313" key="5">
    <source>
        <dbReference type="Proteomes" id="UP001500604"/>
    </source>
</evidence>
<reference evidence="5" key="1">
    <citation type="journal article" date="2019" name="Int. J. Syst. Evol. Microbiol.">
        <title>The Global Catalogue of Microorganisms (GCM) 10K type strain sequencing project: providing services to taxonomists for standard genome sequencing and annotation.</title>
        <authorList>
            <consortium name="The Broad Institute Genomics Platform"/>
            <consortium name="The Broad Institute Genome Sequencing Center for Infectious Disease"/>
            <person name="Wu L."/>
            <person name="Ma J."/>
        </authorList>
    </citation>
    <scope>NUCLEOTIDE SEQUENCE [LARGE SCALE GENOMIC DNA]</scope>
    <source>
        <strain evidence="5">JCM 17805</strain>
    </source>
</reference>
<protein>
    <recommendedName>
        <fullName evidence="2">Flagellar basal-body rod protein FlgC</fullName>
    </recommendedName>
</protein>
<dbReference type="InterPro" id="IPR010930">
    <property type="entry name" value="Flg_bb/hook_C_dom"/>
</dbReference>
<sequence length="138" mass="15147">MSFSAVYDIAGQSMAAQTVRMNTVASNLANARSAASSEANIYRERDVVFRADPVGRGRQSAFGVTVSDVLRNERPAEQRYQPGHPLADNNGIVYYANVNTVEQMVAMMAASRQFEATVSVLGTTRRMQDQLVELVSLR</sequence>
<comment type="caution">
    <text evidence="4">The sequence shown here is derived from an EMBL/GenBank/DDBJ whole genome shotgun (WGS) entry which is preliminary data.</text>
</comment>
<keyword evidence="4" id="KW-0282">Flagellum</keyword>
<comment type="subunit">
    <text evidence="2">The basal body constitutes a major portion of the flagellar organelle and consists of four rings (L,P,S, and M) mounted on a central rod. The rod consists of about 26 subunits of FlgG in the distal portion, and FlgB, FlgC and FlgF are thought to build up the proximal portion of the rod with about 6 subunits each.</text>
</comment>
<evidence type="ECO:0000259" key="3">
    <source>
        <dbReference type="Pfam" id="PF06429"/>
    </source>
</evidence>
<dbReference type="RefSeq" id="WP_345198376.1">
    <property type="nucleotide sequence ID" value="NZ_BAABFL010000465.1"/>
</dbReference>
<keyword evidence="4" id="KW-0969">Cilium</keyword>
<dbReference type="NCBIfam" id="TIGR01395">
    <property type="entry name" value="FlgC"/>
    <property type="match status" value="1"/>
</dbReference>
<proteinExistence type="inferred from homology"/>
<evidence type="ECO:0000256" key="2">
    <source>
        <dbReference type="RuleBase" id="RU362062"/>
    </source>
</evidence>
<name>A0ABP8V962_9GAMM</name>
<evidence type="ECO:0000256" key="1">
    <source>
        <dbReference type="ARBA" id="ARBA00009677"/>
    </source>
</evidence>
<dbReference type="Proteomes" id="UP001500604">
    <property type="component" value="Unassembled WGS sequence"/>
</dbReference>
<dbReference type="InterPro" id="IPR006299">
    <property type="entry name" value="FlgC"/>
</dbReference>
<comment type="similarity">
    <text evidence="1">Belongs to the flagella basal body rod proteins family.</text>
</comment>
<keyword evidence="5" id="KW-1185">Reference proteome</keyword>
<comment type="subcellular location">
    <subcellularLocation>
        <location evidence="2">Bacterial flagellum basal body</location>
    </subcellularLocation>
</comment>
<feature type="domain" description="Flagellar basal-body/hook protein C-terminal" evidence="3">
    <location>
        <begin position="91"/>
        <end position="133"/>
    </location>
</feature>
<accession>A0ABP8V962</accession>
<organism evidence="4 5">
    <name type="scientific">Kistimonas scapharcae</name>
    <dbReference type="NCBI Taxonomy" id="1036133"/>
    <lineage>
        <taxon>Bacteria</taxon>
        <taxon>Pseudomonadati</taxon>
        <taxon>Pseudomonadota</taxon>
        <taxon>Gammaproteobacteria</taxon>
        <taxon>Oceanospirillales</taxon>
        <taxon>Endozoicomonadaceae</taxon>
        <taxon>Kistimonas</taxon>
    </lineage>
</organism>
<dbReference type="EMBL" id="BAABFL010000465">
    <property type="protein sequence ID" value="GAA4651906.1"/>
    <property type="molecule type" value="Genomic_DNA"/>
</dbReference>
<keyword evidence="4" id="KW-0966">Cell projection</keyword>
<keyword evidence="2" id="KW-0975">Bacterial flagellum</keyword>
<evidence type="ECO:0000313" key="4">
    <source>
        <dbReference type="EMBL" id="GAA4651906.1"/>
    </source>
</evidence>